<comment type="similarity">
    <text evidence="1">Belongs to the zinc-associated anti-sigma factor (ZAS) superfamily. Anti-sigma-W factor family.</text>
</comment>
<keyword evidence="3" id="KW-0472">Membrane</keyword>
<gene>
    <name evidence="5" type="primary">rsiW</name>
    <name evidence="5" type="ORF">BN997_01565</name>
</gene>
<evidence type="ECO:0000256" key="2">
    <source>
        <dbReference type="ARBA" id="ARBA00024438"/>
    </source>
</evidence>
<dbReference type="RefSeq" id="WP_042531051.1">
    <property type="nucleotide sequence ID" value="NZ_CAXOIH010000030.1"/>
</dbReference>
<evidence type="ECO:0000259" key="4">
    <source>
        <dbReference type="Pfam" id="PF13490"/>
    </source>
</evidence>
<accession>A0A0A1MRT5</accession>
<evidence type="ECO:0000313" key="5">
    <source>
        <dbReference type="EMBL" id="CEI81721.1"/>
    </source>
</evidence>
<dbReference type="OrthoDB" id="9782842at2"/>
<keyword evidence="6" id="KW-1185">Reference proteome</keyword>
<feature type="transmembrane region" description="Helical" evidence="3">
    <location>
        <begin position="89"/>
        <end position="108"/>
    </location>
</feature>
<keyword evidence="3" id="KW-1133">Transmembrane helix</keyword>
<dbReference type="AlphaFoldDB" id="A0A0A1MRT5"/>
<protein>
    <recommendedName>
        <fullName evidence="2">Anti-sigma-W factor RsiW</fullName>
    </recommendedName>
</protein>
<evidence type="ECO:0000256" key="3">
    <source>
        <dbReference type="SAM" id="Phobius"/>
    </source>
</evidence>
<dbReference type="Pfam" id="PF13490">
    <property type="entry name" value="zf-HC2"/>
    <property type="match status" value="1"/>
</dbReference>
<proteinExistence type="inferred from homology"/>
<sequence>MSCNKEYIKKMHDYLDGDISAEEESLLRRHLEDCEDCQKHFHELHRTIALIKSAERMEAPVGFTENVMNKLPTEKKSVKYKRWFKHHPILVAAAIFFLLMIGSLSSTFNQGTDQLVVSAQEELVVDGDTVIVPEGVTVSGDVYVKNGDLLVLGTVDGNVTLFNGELLDGESELEGGGLMASAGGVNGELETVDQTFEWIWYHIKNFFKGLFAF</sequence>
<evidence type="ECO:0000256" key="1">
    <source>
        <dbReference type="ARBA" id="ARBA00024353"/>
    </source>
</evidence>
<keyword evidence="3" id="KW-0812">Transmembrane</keyword>
<dbReference type="InterPro" id="IPR041916">
    <property type="entry name" value="Anti_sigma_zinc_sf"/>
</dbReference>
<dbReference type="Proteomes" id="UP000040453">
    <property type="component" value="Unassembled WGS sequence"/>
</dbReference>
<dbReference type="InterPro" id="IPR027383">
    <property type="entry name" value="Znf_put"/>
</dbReference>
<feature type="domain" description="Putative zinc-finger" evidence="4">
    <location>
        <begin position="5"/>
        <end position="38"/>
    </location>
</feature>
<name>A0A0A1MRT5_9BACI</name>
<dbReference type="Gene3D" id="1.10.10.1320">
    <property type="entry name" value="Anti-sigma factor, zinc-finger domain"/>
    <property type="match status" value="1"/>
</dbReference>
<dbReference type="EMBL" id="CDGG01000001">
    <property type="protein sequence ID" value="CEI81721.1"/>
    <property type="molecule type" value="Genomic_DNA"/>
</dbReference>
<organism evidence="5 6">
    <name type="scientific">Oceanobacillus oncorhynchi</name>
    <dbReference type="NCBI Taxonomy" id="545501"/>
    <lineage>
        <taxon>Bacteria</taxon>
        <taxon>Bacillati</taxon>
        <taxon>Bacillota</taxon>
        <taxon>Bacilli</taxon>
        <taxon>Bacillales</taxon>
        <taxon>Bacillaceae</taxon>
        <taxon>Oceanobacillus</taxon>
    </lineage>
</organism>
<reference evidence="5 6" key="1">
    <citation type="submission" date="2014-11" db="EMBL/GenBank/DDBJ databases">
        <authorList>
            <person name="Urmite Genomes Urmite Genomes"/>
        </authorList>
    </citation>
    <scope>NUCLEOTIDE SEQUENCE [LARGE SCALE GENOMIC DNA]</scope>
    <source>
        <strain evidence="5 6">Oc5</strain>
    </source>
</reference>
<dbReference type="STRING" id="545501.BN997_01565"/>
<evidence type="ECO:0000313" key="6">
    <source>
        <dbReference type="Proteomes" id="UP000040453"/>
    </source>
</evidence>